<organism evidence="1 2">
    <name type="scientific">Aquilegia coerulea</name>
    <name type="common">Rocky mountain columbine</name>
    <dbReference type="NCBI Taxonomy" id="218851"/>
    <lineage>
        <taxon>Eukaryota</taxon>
        <taxon>Viridiplantae</taxon>
        <taxon>Streptophyta</taxon>
        <taxon>Embryophyta</taxon>
        <taxon>Tracheophyta</taxon>
        <taxon>Spermatophyta</taxon>
        <taxon>Magnoliopsida</taxon>
        <taxon>Ranunculales</taxon>
        <taxon>Ranunculaceae</taxon>
        <taxon>Thalictroideae</taxon>
        <taxon>Aquilegia</taxon>
    </lineage>
</organism>
<dbReference type="STRING" id="218851.A0A2G5F2T0"/>
<evidence type="ECO:0000313" key="2">
    <source>
        <dbReference type="Proteomes" id="UP000230069"/>
    </source>
</evidence>
<keyword evidence="2" id="KW-1185">Reference proteome</keyword>
<proteinExistence type="predicted"/>
<reference evidence="1 2" key="1">
    <citation type="submission" date="2017-09" db="EMBL/GenBank/DDBJ databases">
        <title>WGS assembly of Aquilegia coerulea Goldsmith.</title>
        <authorList>
            <person name="Hodges S."/>
            <person name="Kramer E."/>
            <person name="Nordborg M."/>
            <person name="Tomkins J."/>
            <person name="Borevitz J."/>
            <person name="Derieg N."/>
            <person name="Yan J."/>
            <person name="Mihaltcheva S."/>
            <person name="Hayes R.D."/>
            <person name="Rokhsar D."/>
        </authorList>
    </citation>
    <scope>NUCLEOTIDE SEQUENCE [LARGE SCALE GENOMIC DNA]</scope>
    <source>
        <strain evidence="2">cv. Goldsmith</strain>
    </source>
</reference>
<name>A0A2G5F2T0_AQUCA</name>
<dbReference type="OrthoDB" id="108365at2759"/>
<protein>
    <submittedName>
        <fullName evidence="1">Uncharacterized protein</fullName>
    </submittedName>
</protein>
<sequence length="109" mass="12299">MCLFVAELIKTLTCSIIETHLKANPSKHQLRPFCEQLIISGFPFVEMQRYCVFFFGWGGGWSTSATNESVLKVAFDHGKVSCVIKSHDRVVICQKVGDASVRKIIEFED</sequence>
<gene>
    <name evidence="1" type="ORF">AQUCO_00200332v1</name>
</gene>
<dbReference type="EMBL" id="KZ305019">
    <property type="protein sequence ID" value="PIA62269.1"/>
    <property type="molecule type" value="Genomic_DNA"/>
</dbReference>
<dbReference type="Proteomes" id="UP000230069">
    <property type="component" value="Unassembled WGS sequence"/>
</dbReference>
<dbReference type="InParanoid" id="A0A2G5F2T0"/>
<evidence type="ECO:0000313" key="1">
    <source>
        <dbReference type="EMBL" id="PIA62269.1"/>
    </source>
</evidence>
<dbReference type="AlphaFoldDB" id="A0A2G5F2T0"/>
<accession>A0A2G5F2T0</accession>